<dbReference type="EMBL" id="GU723748">
    <property type="protein sequence ID" value="ADE09275.1"/>
    <property type="molecule type" value="Genomic_DNA"/>
</dbReference>
<feature type="domain" description="CRESS-DNA virus Rep endonuclease" evidence="23">
    <location>
        <begin position="8"/>
        <end position="116"/>
    </location>
</feature>
<evidence type="ECO:0000256" key="2">
    <source>
        <dbReference type="ARBA" id="ARBA00006240"/>
    </source>
</evidence>
<name>D2KF18_9GEMI</name>
<evidence type="ECO:0000256" key="1">
    <source>
        <dbReference type="ARBA" id="ARBA00004147"/>
    </source>
</evidence>
<dbReference type="EMBL" id="GU208515">
    <property type="protein sequence ID" value="ADA71027.1"/>
    <property type="molecule type" value="Genomic_DNA"/>
</dbReference>
<keyword evidence="7 22" id="KW-0548">Nucleotidyltransferase</keyword>
<feature type="binding site" evidence="21">
    <location>
        <position position="49"/>
    </location>
    <ligand>
        <name>a divalent metal cation</name>
        <dbReference type="ChEBI" id="CHEBI:60240"/>
    </ligand>
</feature>
<keyword evidence="13 22" id="KW-0378">Hydrolase</keyword>
<keyword evidence="12 22" id="KW-0255">Endonuclease</keyword>
<dbReference type="GO" id="GO:0003677">
    <property type="term" value="F:DNA binding"/>
    <property type="evidence" value="ECO:0007669"/>
    <property type="project" value="UniProtKB-KW"/>
</dbReference>
<dbReference type="Pfam" id="PF00799">
    <property type="entry name" value="Gemini_AL1"/>
    <property type="match status" value="1"/>
</dbReference>
<keyword evidence="6 22" id="KW-0808">Transferase</keyword>
<evidence type="ECO:0000256" key="7">
    <source>
        <dbReference type="ARBA" id="ARBA00022695"/>
    </source>
</evidence>
<keyword evidence="4 22" id="KW-1048">Host nucleus</keyword>
<evidence type="ECO:0000256" key="18">
    <source>
        <dbReference type="ARBA" id="ARBA00023268"/>
    </source>
</evidence>
<evidence type="ECO:0000256" key="9">
    <source>
        <dbReference type="ARBA" id="ARBA00022722"/>
    </source>
</evidence>
<keyword evidence="8" id="KW-0235">DNA replication</keyword>
<comment type="subunit">
    <text evidence="22">Homooligomer.</text>
</comment>
<protein>
    <recommendedName>
        <fullName evidence="3 22">Replication-associated protein</fullName>
        <shortName evidence="22">Rep</shortName>
        <ecNumber evidence="22">3.1.21.-</ecNumber>
    </recommendedName>
</protein>
<dbReference type="GO" id="GO:0016779">
    <property type="term" value="F:nucleotidyltransferase activity"/>
    <property type="evidence" value="ECO:0007669"/>
    <property type="project" value="UniProtKB-KW"/>
</dbReference>
<dbReference type="EMBL" id="GU723741">
    <property type="protein sequence ID" value="ADE09234.1"/>
    <property type="molecule type" value="Genomic_DNA"/>
</dbReference>
<comment type="function">
    <text evidence="19 22">Essential for the replication of viral ssDNA. The closed circular ssDNA genome is first converted to a superhelical dsDNA. Rep binds a specific region at the genome origin of replication. It introduces an endonucleolytic nick within the conserved sequence 5'-TAATATTAC-3' in the intergenic region of the genome present in all geminiviruses, thereby initiating the rolling circle replication (RCR). Following cleavage, binds covalently to the 5'-phosphate of DNA as a tyrosyl ester. The cleavage gives rise to a free 3'-OH that serves as a primer for the cellular DNA polymerase. The polymerase synthesizes the (+) strand DNA by rolling circle mechanism. After one round of replication, a Rep-catalyzed nucleotidyl transfer reaction releases a circular single-stranded virus genome, thereby terminating the replication. Displays origin-specific DNA cleavage, nucleotidyl transferase, ATPase and helicase activities.</text>
</comment>
<dbReference type="PRINTS" id="PR00228">
    <property type="entry name" value="GEMCOATCLVL1"/>
</dbReference>
<sequence length="361" mass="40679">MAPPNKFRINAKNYFLTYPHCSLTKEEALSQIQALETPTNKLFIRICRELHEDGTPHLHVLIQFEGKFQCKNQRFFDLTSPTRSAHFHPNIQGAKSSTDVKTYMEKDGDVLDHGIFQIDGRSARGGCQSANDAYAEAINSGSKASALTILREKAPKDFVLQFHNLNSNLDRIFTPPMEEYISPFSSSSFNQVPEELKEWACNNVLSAAARPLRPIGIVIEGDSRTGKTMWARSLGPHNYLCGHLDLSPKVYNNNVWYNVIDDVDPHYLKHFKEFMGAQRDWQSNTKYGKPVQIKGGIPTIFLCNPGPNSSYKEYLEEEKNSALRNWAIRNAIFVTLKSPLYSGSNQGATPNSQEGNQTTES</sequence>
<keyword evidence="18 22" id="KW-0511">Multifunctional enzyme</keyword>
<evidence type="ECO:0000256" key="5">
    <source>
        <dbReference type="ARBA" id="ARBA00022581"/>
    </source>
</evidence>
<evidence type="ECO:0000256" key="14">
    <source>
        <dbReference type="ARBA" id="ARBA00022806"/>
    </source>
</evidence>
<evidence type="ECO:0000259" key="23">
    <source>
        <dbReference type="PROSITE" id="PS52020"/>
    </source>
</evidence>
<evidence type="ECO:0000313" key="27">
    <source>
        <dbReference type="EMBL" id="ADE09234.1"/>
    </source>
</evidence>
<gene>
    <name evidence="24" type="primary">AC1</name>
</gene>
<dbReference type="EMBL" id="GU723734">
    <property type="protein sequence ID" value="ADE09191.1"/>
    <property type="molecule type" value="Genomic_DNA"/>
</dbReference>
<evidence type="ECO:0000256" key="10">
    <source>
        <dbReference type="ARBA" id="ARBA00022723"/>
    </source>
</evidence>
<evidence type="ECO:0000256" key="6">
    <source>
        <dbReference type="ARBA" id="ARBA00022679"/>
    </source>
</evidence>
<dbReference type="InterPro" id="IPR001301">
    <property type="entry name" value="Gemini_AL1_CLV"/>
</dbReference>
<dbReference type="GO" id="GO:0042025">
    <property type="term" value="C:host cell nucleus"/>
    <property type="evidence" value="ECO:0007669"/>
    <property type="project" value="UniProtKB-SubCell"/>
</dbReference>
<comment type="similarity">
    <text evidence="2 22">Belongs to the geminiviridae Rep protein family.</text>
</comment>
<dbReference type="GO" id="GO:0006260">
    <property type="term" value="P:DNA replication"/>
    <property type="evidence" value="ECO:0007669"/>
    <property type="project" value="UniProtKB-KW"/>
</dbReference>
<evidence type="ECO:0000313" key="24">
    <source>
        <dbReference type="EMBL" id="ADA71027.1"/>
    </source>
</evidence>
<comment type="subcellular location">
    <subcellularLocation>
        <location evidence="1 22">Host nucleus</location>
    </subcellularLocation>
</comment>
<dbReference type="EMBL" id="GU723742">
    <property type="protein sequence ID" value="ADE09239.1"/>
    <property type="molecule type" value="Genomic_DNA"/>
</dbReference>
<dbReference type="GO" id="GO:0005524">
    <property type="term" value="F:ATP binding"/>
    <property type="evidence" value="ECO:0007669"/>
    <property type="project" value="UniProtKB-KW"/>
</dbReference>
<evidence type="ECO:0000256" key="15">
    <source>
        <dbReference type="ARBA" id="ARBA00022840"/>
    </source>
</evidence>
<reference evidence="25" key="2">
    <citation type="submission" date="2010-02" db="EMBL/GenBank/DDBJ databases">
        <title>Molecular diversity and pathogenicity of tomato-infecting begomoviruses in Taiwan.</title>
        <authorList>
            <person name="Tsai W.S."/>
            <person name="Shih S.L."/>
            <person name="Green S.K."/>
            <person name="Kenyon L."/>
            <person name="Jan F.-J."/>
        </authorList>
    </citation>
    <scope>NUCLEOTIDE SEQUENCE</scope>
    <source>
        <strain evidence="31">H5-5</strain>
        <strain evidence="25">HS3-1</strain>
        <strain evidence="27">LY2</strain>
        <strain evidence="28">LY5</strain>
        <strain evidence="26">NT5-4</strain>
        <strain evidence="30">PT3-7</strain>
        <strain evidence="29">PT4-1</strain>
    </source>
</reference>
<dbReference type="InterPro" id="IPR001191">
    <property type="entry name" value="Gemini_AL1_REP"/>
</dbReference>
<feature type="binding site" evidence="21">
    <location>
        <position position="59"/>
    </location>
    <ligand>
        <name>a divalent metal cation</name>
        <dbReference type="ChEBI" id="CHEBI:60240"/>
    </ligand>
</feature>
<dbReference type="InterPro" id="IPR022692">
    <property type="entry name" value="Gemini_AL1_REP_central"/>
</dbReference>
<proteinExistence type="inferred from homology"/>
<evidence type="ECO:0000256" key="16">
    <source>
        <dbReference type="ARBA" id="ARBA00023124"/>
    </source>
</evidence>
<comment type="cofactor">
    <cofactor evidence="22">
        <name>Mn(2+)</name>
        <dbReference type="ChEBI" id="CHEBI:29035"/>
    </cofactor>
</comment>
<comment type="domain">
    <text evidence="22">There are 3 rolling circle replication (RCR) motifs. RCR-2 is probably involved in metal coordination. RCR-3 is required for phosphodiester bond cleavage for initiation of RCR.</text>
</comment>
<dbReference type="SUPFAM" id="SSF55464">
    <property type="entry name" value="Origin of replication-binding domain, RBD-like"/>
    <property type="match status" value="1"/>
</dbReference>
<evidence type="ECO:0000256" key="13">
    <source>
        <dbReference type="ARBA" id="ARBA00022801"/>
    </source>
</evidence>
<dbReference type="EC" id="3.1.21.-" evidence="22"/>
<dbReference type="EMBL" id="GU723737">
    <property type="protein sequence ID" value="ADE09209.1"/>
    <property type="molecule type" value="Genomic_DNA"/>
</dbReference>
<dbReference type="GO" id="GO:0005198">
    <property type="term" value="F:structural molecule activity"/>
    <property type="evidence" value="ECO:0007669"/>
    <property type="project" value="InterPro"/>
</dbReference>
<keyword evidence="10 21" id="KW-0479">Metal-binding</keyword>
<keyword evidence="17 22" id="KW-0238">DNA-binding</keyword>
<dbReference type="InterPro" id="IPR049912">
    <property type="entry name" value="CRESS_DNA_REP"/>
</dbReference>
<accession>D2KF18</accession>
<evidence type="ECO:0000313" key="31">
    <source>
        <dbReference type="EMBL" id="ADE09275.1"/>
    </source>
</evidence>
<evidence type="ECO:0000313" key="25">
    <source>
        <dbReference type="EMBL" id="ADE09191.1"/>
    </source>
</evidence>
<organism evidence="24">
    <name type="scientific">Tomato yellow leaf curl Thailand virus</name>
    <dbReference type="NCBI Taxonomy" id="85752"/>
    <lineage>
        <taxon>Viruses</taxon>
        <taxon>Monodnaviria</taxon>
        <taxon>Shotokuvirae</taxon>
        <taxon>Cressdnaviricota</taxon>
        <taxon>Repensiviricetes</taxon>
        <taxon>Geplafuvirales</taxon>
        <taxon>Geminiviridae</taxon>
        <taxon>Begomovirus</taxon>
        <taxon>Begomovirus solanumflavusthailandense</taxon>
    </lineage>
</organism>
<evidence type="ECO:0000256" key="20">
    <source>
        <dbReference type="PIRSR" id="PIRSR601191-1"/>
    </source>
</evidence>
<feature type="binding site" evidence="21">
    <location>
        <position position="107"/>
    </location>
    <ligand>
        <name>a divalent metal cation</name>
        <dbReference type="ChEBI" id="CHEBI:60240"/>
    </ligand>
</feature>
<reference evidence="24" key="1">
    <citation type="journal article" date="2010" name="Plant Dis.">
        <title>First Report of Tomato yellow leaf curl Thailand virus Associated with Pepper Leaf Curl Disease in Taiwan.</title>
        <authorList>
            <person name="Shih S.L."/>
            <person name="Tsai W.S."/>
            <person name="Lee L.M."/>
            <person name="Wang J.T."/>
            <person name="Green S.K."/>
            <person name="Kenyon L."/>
        </authorList>
    </citation>
    <scope>NUCLEOTIDE SEQUENCE</scope>
    <source>
        <strain evidence="24">LG6-2</strain>
    </source>
</reference>
<keyword evidence="5" id="KW-0945">Host-virus interaction</keyword>
<dbReference type="GO" id="GO:0046872">
    <property type="term" value="F:metal ion binding"/>
    <property type="evidence" value="ECO:0007669"/>
    <property type="project" value="UniProtKB-KW"/>
</dbReference>
<evidence type="ECO:0000256" key="21">
    <source>
        <dbReference type="PIRSR" id="PIRSR601191-2"/>
    </source>
</evidence>
<evidence type="ECO:0000313" key="29">
    <source>
        <dbReference type="EMBL" id="ADE09257.1"/>
    </source>
</evidence>
<feature type="active site" description="For DNA cleavage activity" evidence="20">
    <location>
        <position position="103"/>
    </location>
</feature>
<dbReference type="GO" id="GO:0004386">
    <property type="term" value="F:helicase activity"/>
    <property type="evidence" value="ECO:0007669"/>
    <property type="project" value="UniProtKB-KW"/>
</dbReference>
<evidence type="ECO:0000256" key="12">
    <source>
        <dbReference type="ARBA" id="ARBA00022759"/>
    </source>
</evidence>
<evidence type="ECO:0000313" key="26">
    <source>
        <dbReference type="EMBL" id="ADE09209.1"/>
    </source>
</evidence>
<keyword evidence="9 22" id="KW-0540">Nuclease</keyword>
<evidence type="ECO:0000256" key="8">
    <source>
        <dbReference type="ARBA" id="ARBA00022705"/>
    </source>
</evidence>
<dbReference type="EMBL" id="GU723747">
    <property type="protein sequence ID" value="ADE09269.1"/>
    <property type="molecule type" value="Genomic_DNA"/>
</dbReference>
<dbReference type="Pfam" id="PF08283">
    <property type="entry name" value="Gemini_AL1_M"/>
    <property type="match status" value="1"/>
</dbReference>
<evidence type="ECO:0000256" key="17">
    <source>
        <dbReference type="ARBA" id="ARBA00023125"/>
    </source>
</evidence>
<keyword evidence="16 22" id="KW-0190">Covalent protein-DNA linkage</keyword>
<dbReference type="GO" id="GO:0016888">
    <property type="term" value="F:DNA endonuclease activity, producing 5'-phosphomonoesters"/>
    <property type="evidence" value="ECO:0007669"/>
    <property type="project" value="InterPro"/>
</dbReference>
<dbReference type="PRINTS" id="PR00227">
    <property type="entry name" value="GEMCOATAL1"/>
</dbReference>
<comment type="cofactor">
    <cofactor evidence="21">
        <name>Mg(2+)</name>
        <dbReference type="ChEBI" id="CHEBI:18420"/>
    </cofactor>
    <cofactor evidence="21">
        <name>Mn(2+)</name>
        <dbReference type="ChEBI" id="CHEBI:29035"/>
    </cofactor>
    <text evidence="21">Divalent metal cations, possibly Mg(2+) or Mn(2+).</text>
</comment>
<dbReference type="EMBL" id="GU723745">
    <property type="protein sequence ID" value="ADE09257.1"/>
    <property type="molecule type" value="Genomic_DNA"/>
</dbReference>
<feature type="binding site" evidence="21">
    <location>
        <position position="57"/>
    </location>
    <ligand>
        <name>a divalent metal cation</name>
        <dbReference type="ChEBI" id="CHEBI:60240"/>
    </ligand>
</feature>
<keyword evidence="14 22" id="KW-0347">Helicase</keyword>
<dbReference type="Gene3D" id="3.40.1310.20">
    <property type="match status" value="1"/>
</dbReference>
<evidence type="ECO:0000256" key="19">
    <source>
        <dbReference type="ARBA" id="ARBA00024923"/>
    </source>
</evidence>
<keyword evidence="15 22" id="KW-0067">ATP-binding</keyword>
<dbReference type="FunFam" id="3.40.1310.20:FF:000001">
    <property type="entry name" value="Replication-associated protein"/>
    <property type="match status" value="1"/>
</dbReference>
<evidence type="ECO:0000313" key="30">
    <source>
        <dbReference type="EMBL" id="ADE09269.1"/>
    </source>
</evidence>
<evidence type="ECO:0000256" key="3">
    <source>
        <dbReference type="ARBA" id="ARBA00014531"/>
    </source>
</evidence>
<evidence type="ECO:0000256" key="22">
    <source>
        <dbReference type="RuleBase" id="RU361249"/>
    </source>
</evidence>
<evidence type="ECO:0000313" key="28">
    <source>
        <dbReference type="EMBL" id="ADE09239.1"/>
    </source>
</evidence>
<dbReference type="PROSITE" id="PS52020">
    <property type="entry name" value="CRESS_DNA_REP"/>
    <property type="match status" value="1"/>
</dbReference>
<evidence type="ECO:0000256" key="4">
    <source>
        <dbReference type="ARBA" id="ARBA00022562"/>
    </source>
</evidence>
<evidence type="ECO:0000256" key="11">
    <source>
        <dbReference type="ARBA" id="ARBA00022741"/>
    </source>
</evidence>
<keyword evidence="11 22" id="KW-0547">Nucleotide-binding</keyword>